<dbReference type="RefSeq" id="WP_014105419.1">
    <property type="nucleotide sequence ID" value="NC_016027.1"/>
</dbReference>
<accession>G2I6Y0</accession>
<dbReference type="PATRIC" id="fig|634177.7.peg.1678"/>
<name>G2I6Y0_KOMMN</name>
<protein>
    <submittedName>
        <fullName evidence="1">Uncharacterized protein</fullName>
    </submittedName>
</protein>
<organism evidence="1 2">
    <name type="scientific">Komagataeibacter medellinensis (strain NBRC 3288 / BCRC 11682 / LMG 1693 / Kondo 51)</name>
    <name type="common">Gluconacetobacter medellinensis</name>
    <dbReference type="NCBI Taxonomy" id="634177"/>
    <lineage>
        <taxon>Bacteria</taxon>
        <taxon>Pseudomonadati</taxon>
        <taxon>Pseudomonadota</taxon>
        <taxon>Alphaproteobacteria</taxon>
        <taxon>Acetobacterales</taxon>
        <taxon>Acetobacteraceae</taxon>
        <taxon>Komagataeibacter</taxon>
    </lineage>
</organism>
<dbReference type="EMBL" id="AP012159">
    <property type="protein sequence ID" value="BAK83877.1"/>
    <property type="molecule type" value="Genomic_DNA"/>
</dbReference>
<reference evidence="2" key="1">
    <citation type="journal article" date="2011" name="J. Bacteriol.">
        <title>Complete genome sequence of NBRC 3288, a unique cellulose-nonproducing strain of Gluconacetobacter xylinus isolated from vinegar.</title>
        <authorList>
            <person name="Ogino H."/>
            <person name="Azuma Y."/>
            <person name="Hosoyama A."/>
            <person name="Nakazawa H."/>
            <person name="Matsutani M."/>
            <person name="Hasegawa A."/>
            <person name="Otsuyama K."/>
            <person name="Matsushita K."/>
            <person name="Fujita N."/>
            <person name="Shirai M."/>
        </authorList>
    </citation>
    <scope>NUCLEOTIDE SEQUENCE [LARGE SCALE GENOMIC DNA]</scope>
    <source>
        <strain evidence="2">NBRC 3288 / BCRC 11682 / LMG 1693</strain>
    </source>
</reference>
<dbReference type="Proteomes" id="UP000009044">
    <property type="component" value="Chromosome"/>
</dbReference>
<evidence type="ECO:0000313" key="1">
    <source>
        <dbReference type="EMBL" id="BAK83877.1"/>
    </source>
</evidence>
<dbReference type="KEGG" id="gxy:GLX_14650"/>
<evidence type="ECO:0000313" key="2">
    <source>
        <dbReference type="Proteomes" id="UP000009044"/>
    </source>
</evidence>
<proteinExistence type="predicted"/>
<dbReference type="AlphaFoldDB" id="G2I6Y0"/>
<dbReference type="HOGENOM" id="CLU_2990793_0_0_5"/>
<gene>
    <name evidence="1" type="ordered locus">GLX_14650</name>
</gene>
<sequence>MSHQPVETDRAEHKCLVAAIQAATEVSIEPAYADYAHTGEKPAEAAWTLGAFWRLPD</sequence>